<evidence type="ECO:0000313" key="2">
    <source>
        <dbReference type="EMBL" id="CAD8843844.1"/>
    </source>
</evidence>
<proteinExistence type="predicted"/>
<evidence type="ECO:0000256" key="1">
    <source>
        <dbReference type="SAM" id="MobiDB-lite"/>
    </source>
</evidence>
<accession>A0A7S1A611</accession>
<name>A0A7S1A611_NOCSC</name>
<organism evidence="2">
    <name type="scientific">Noctiluca scintillans</name>
    <name type="common">Sea sparkle</name>
    <name type="synonym">Red tide dinoflagellate</name>
    <dbReference type="NCBI Taxonomy" id="2966"/>
    <lineage>
        <taxon>Eukaryota</taxon>
        <taxon>Sar</taxon>
        <taxon>Alveolata</taxon>
        <taxon>Dinophyceae</taxon>
        <taxon>Noctilucales</taxon>
        <taxon>Noctilucaceae</taxon>
        <taxon>Noctiluca</taxon>
    </lineage>
</organism>
<gene>
    <name evidence="2" type="ORF">NSCI0253_LOCUS18194</name>
</gene>
<feature type="region of interest" description="Disordered" evidence="1">
    <location>
        <begin position="1"/>
        <end position="25"/>
    </location>
</feature>
<protein>
    <submittedName>
        <fullName evidence="2">Uncharacterized protein</fullName>
    </submittedName>
</protein>
<reference evidence="2" key="1">
    <citation type="submission" date="2021-01" db="EMBL/GenBank/DDBJ databases">
        <authorList>
            <person name="Corre E."/>
            <person name="Pelletier E."/>
            <person name="Niang G."/>
            <person name="Scheremetjew M."/>
            <person name="Finn R."/>
            <person name="Kale V."/>
            <person name="Holt S."/>
            <person name="Cochrane G."/>
            <person name="Meng A."/>
            <person name="Brown T."/>
            <person name="Cohen L."/>
        </authorList>
    </citation>
    <scope>NUCLEOTIDE SEQUENCE</scope>
</reference>
<sequence>MEVPSSMRVTDTAAIPGWAEESLEDQPLRGSHYKMSRVHATLGEAVREGLPYFERKLSHPSSVLLGTHASNAASGDADSSSSDEAEEKAPSDTPFDGAFPCFSQRNLERALSSALSQQCETLNKRVSAMEDTQKQMLAAMARSVK</sequence>
<feature type="region of interest" description="Disordered" evidence="1">
    <location>
        <begin position="64"/>
        <end position="99"/>
    </location>
</feature>
<dbReference type="EMBL" id="HBFQ01025705">
    <property type="protein sequence ID" value="CAD8843844.1"/>
    <property type="molecule type" value="Transcribed_RNA"/>
</dbReference>
<feature type="compositionally biased region" description="Low complexity" evidence="1">
    <location>
        <begin position="69"/>
        <end position="80"/>
    </location>
</feature>
<dbReference type="AlphaFoldDB" id="A0A7S1A611"/>